<reference evidence="2 3" key="1">
    <citation type="submission" date="2018-05" db="EMBL/GenBank/DDBJ databases">
        <title>Genomic Encyclopedia of Type Strains, Phase IV (KMG-IV): sequencing the most valuable type-strain genomes for metagenomic binning, comparative biology and taxonomic classification.</title>
        <authorList>
            <person name="Goeker M."/>
        </authorList>
    </citation>
    <scope>NUCLEOTIDE SEQUENCE [LARGE SCALE GENOMIC DNA]</scope>
    <source>
        <strain evidence="2 3">DSM 44704</strain>
    </source>
</reference>
<accession>A0A318KEN7</accession>
<evidence type="ECO:0000256" key="1">
    <source>
        <dbReference type="SAM" id="MobiDB-lite"/>
    </source>
</evidence>
<protein>
    <submittedName>
        <fullName evidence="2">Uncharacterized protein</fullName>
    </submittedName>
</protein>
<name>A0A318KEN7_9NOCA</name>
<organism evidence="2 3">
    <name type="scientific">Nocardia tenerifensis</name>
    <dbReference type="NCBI Taxonomy" id="228006"/>
    <lineage>
        <taxon>Bacteria</taxon>
        <taxon>Bacillati</taxon>
        <taxon>Actinomycetota</taxon>
        <taxon>Actinomycetes</taxon>
        <taxon>Mycobacteriales</taxon>
        <taxon>Nocardiaceae</taxon>
        <taxon>Nocardia</taxon>
    </lineage>
</organism>
<gene>
    <name evidence="2" type="ORF">DFR70_101102</name>
</gene>
<proteinExistence type="predicted"/>
<evidence type="ECO:0000313" key="3">
    <source>
        <dbReference type="Proteomes" id="UP000247569"/>
    </source>
</evidence>
<evidence type="ECO:0000313" key="2">
    <source>
        <dbReference type="EMBL" id="PXX70683.1"/>
    </source>
</evidence>
<sequence length="46" mass="5262">MCTRNQWRGAHRSRREHGPARGDTSLRLPAFARVSDAAHTIIGEYR</sequence>
<feature type="region of interest" description="Disordered" evidence="1">
    <location>
        <begin position="1"/>
        <end position="24"/>
    </location>
</feature>
<dbReference type="EMBL" id="QJKF01000001">
    <property type="protein sequence ID" value="PXX70683.1"/>
    <property type="molecule type" value="Genomic_DNA"/>
</dbReference>
<dbReference type="AlphaFoldDB" id="A0A318KEN7"/>
<keyword evidence="3" id="KW-1185">Reference proteome</keyword>
<dbReference type="Proteomes" id="UP000247569">
    <property type="component" value="Unassembled WGS sequence"/>
</dbReference>
<comment type="caution">
    <text evidence="2">The sequence shown here is derived from an EMBL/GenBank/DDBJ whole genome shotgun (WGS) entry which is preliminary data.</text>
</comment>